<evidence type="ECO:0000256" key="1">
    <source>
        <dbReference type="SAM" id="MobiDB-lite"/>
    </source>
</evidence>
<dbReference type="Proteomes" id="UP000253977">
    <property type="component" value="Unassembled WGS sequence"/>
</dbReference>
<comment type="caution">
    <text evidence="3">The sequence shown here is derived from an EMBL/GenBank/DDBJ whole genome shotgun (WGS) entry which is preliminary data.</text>
</comment>
<gene>
    <name evidence="3" type="ORF">DU478_05910</name>
</gene>
<keyword evidence="2" id="KW-1133">Transmembrane helix</keyword>
<keyword evidence="4" id="KW-1185">Reference proteome</keyword>
<feature type="transmembrane region" description="Helical" evidence="2">
    <location>
        <begin position="35"/>
        <end position="53"/>
    </location>
</feature>
<organism evidence="3 4">
    <name type="scientific">Thalassococcus profundi</name>
    <dbReference type="NCBI Taxonomy" id="2282382"/>
    <lineage>
        <taxon>Bacteria</taxon>
        <taxon>Pseudomonadati</taxon>
        <taxon>Pseudomonadota</taxon>
        <taxon>Alphaproteobacteria</taxon>
        <taxon>Rhodobacterales</taxon>
        <taxon>Roseobacteraceae</taxon>
        <taxon>Thalassococcus</taxon>
    </lineage>
</organism>
<feature type="compositionally biased region" description="Polar residues" evidence="1">
    <location>
        <begin position="15"/>
        <end position="30"/>
    </location>
</feature>
<evidence type="ECO:0000313" key="3">
    <source>
        <dbReference type="EMBL" id="RDD67264.1"/>
    </source>
</evidence>
<protein>
    <submittedName>
        <fullName evidence="3">Uncharacterized protein</fullName>
    </submittedName>
</protein>
<accession>A0A369TRA6</accession>
<evidence type="ECO:0000256" key="2">
    <source>
        <dbReference type="SAM" id="Phobius"/>
    </source>
</evidence>
<keyword evidence="2" id="KW-0812">Transmembrane</keyword>
<dbReference type="AlphaFoldDB" id="A0A369TRA6"/>
<keyword evidence="2" id="KW-0472">Membrane</keyword>
<reference evidence="3 4" key="1">
    <citation type="submission" date="2018-07" db="EMBL/GenBank/DDBJ databases">
        <title>Thalassococcus profundi sp. nov., a marine bacterium isolated from deep seawater of Okinawa Trough.</title>
        <authorList>
            <person name="Yu M."/>
        </authorList>
    </citation>
    <scope>NUCLEOTIDE SEQUENCE [LARGE SCALE GENOMIC DNA]</scope>
    <source>
        <strain evidence="3 4">WRAS1</strain>
    </source>
</reference>
<feature type="region of interest" description="Disordered" evidence="1">
    <location>
        <begin position="1"/>
        <end position="32"/>
    </location>
</feature>
<feature type="region of interest" description="Disordered" evidence="1">
    <location>
        <begin position="61"/>
        <end position="85"/>
    </location>
</feature>
<name>A0A369TRA6_9RHOB</name>
<evidence type="ECO:0000313" key="4">
    <source>
        <dbReference type="Proteomes" id="UP000253977"/>
    </source>
</evidence>
<dbReference type="RefSeq" id="WP_114510013.1">
    <property type="nucleotide sequence ID" value="NZ_QPMK01000003.1"/>
</dbReference>
<proteinExistence type="predicted"/>
<sequence length="85" mass="8840">MGDQNHTTHHPSDPNRASDTTSRATPSPGQNRRRAFMVGIIAVLVVAAAWMFFGGDATLIEGAGDSVDVSPDDRGEAVGTGTDSN</sequence>
<dbReference type="EMBL" id="QPMK01000003">
    <property type="protein sequence ID" value="RDD67264.1"/>
    <property type="molecule type" value="Genomic_DNA"/>
</dbReference>